<dbReference type="GO" id="GO:0003677">
    <property type="term" value="F:DNA binding"/>
    <property type="evidence" value="ECO:0007669"/>
    <property type="project" value="UniProtKB-KW"/>
</dbReference>
<organism evidence="9 10">
    <name type="scientific">Cinchona calisaya</name>
    <dbReference type="NCBI Taxonomy" id="153742"/>
    <lineage>
        <taxon>Eukaryota</taxon>
        <taxon>Viridiplantae</taxon>
        <taxon>Streptophyta</taxon>
        <taxon>Embryophyta</taxon>
        <taxon>Tracheophyta</taxon>
        <taxon>Spermatophyta</taxon>
        <taxon>Magnoliopsida</taxon>
        <taxon>eudicotyledons</taxon>
        <taxon>Gunneridae</taxon>
        <taxon>Pentapetalae</taxon>
        <taxon>asterids</taxon>
        <taxon>lamiids</taxon>
        <taxon>Gentianales</taxon>
        <taxon>Rubiaceae</taxon>
        <taxon>Cinchonoideae</taxon>
        <taxon>Cinchoneae</taxon>
        <taxon>Cinchona</taxon>
    </lineage>
</organism>
<dbReference type="Gene3D" id="2.40.330.10">
    <property type="entry name" value="DNA-binding pseudobarrel domain"/>
    <property type="match status" value="3"/>
</dbReference>
<protein>
    <recommendedName>
        <fullName evidence="8">TF-B3 domain-containing protein</fullName>
    </recommendedName>
</protein>
<keyword evidence="2" id="KW-0677">Repeat</keyword>
<evidence type="ECO:0000256" key="6">
    <source>
        <dbReference type="ARBA" id="ARBA00023242"/>
    </source>
</evidence>
<dbReference type="CDD" id="cd10017">
    <property type="entry name" value="B3_DNA"/>
    <property type="match status" value="3"/>
</dbReference>
<dbReference type="Proteomes" id="UP001630127">
    <property type="component" value="Unassembled WGS sequence"/>
</dbReference>
<proteinExistence type="predicted"/>
<dbReference type="SMART" id="SM01019">
    <property type="entry name" value="B3"/>
    <property type="match status" value="3"/>
</dbReference>
<dbReference type="Pfam" id="PF02362">
    <property type="entry name" value="B3"/>
    <property type="match status" value="3"/>
</dbReference>
<evidence type="ECO:0000256" key="3">
    <source>
        <dbReference type="ARBA" id="ARBA00023015"/>
    </source>
</evidence>
<feature type="domain" description="TF-B3" evidence="8">
    <location>
        <begin position="170"/>
        <end position="264"/>
    </location>
</feature>
<feature type="region of interest" description="Disordered" evidence="7">
    <location>
        <begin position="268"/>
        <end position="292"/>
    </location>
</feature>
<accession>A0ABD2Y477</accession>
<name>A0ABD2Y477_9GENT</name>
<keyword evidence="6" id="KW-0539">Nucleus</keyword>
<dbReference type="SUPFAM" id="SSF101936">
    <property type="entry name" value="DNA-binding pseudobarrel domain"/>
    <property type="match status" value="3"/>
</dbReference>
<dbReference type="InterPro" id="IPR015300">
    <property type="entry name" value="DNA-bd_pseudobarrel_sf"/>
</dbReference>
<evidence type="ECO:0000256" key="2">
    <source>
        <dbReference type="ARBA" id="ARBA00022737"/>
    </source>
</evidence>
<dbReference type="InterPro" id="IPR003340">
    <property type="entry name" value="B3_DNA-bd"/>
</dbReference>
<feature type="domain" description="TF-B3" evidence="8">
    <location>
        <begin position="293"/>
        <end position="387"/>
    </location>
</feature>
<dbReference type="PANTHER" id="PTHR31674">
    <property type="entry name" value="B3 DOMAIN-CONTAINING PROTEIN REM-LIKE 3-RELATED"/>
    <property type="match status" value="1"/>
</dbReference>
<dbReference type="InterPro" id="IPR039218">
    <property type="entry name" value="REM_fam"/>
</dbReference>
<keyword evidence="10" id="KW-1185">Reference proteome</keyword>
<dbReference type="AlphaFoldDB" id="A0ABD2Y477"/>
<sequence>MRIPPKKPHFFKPILPGFMDGLKIPTSFSKYLCEERPVYTVLKRGDKKWKVKISGQSLQEGWRRFAMENKLEVGDFVVFKHEGNMVFEVMVFDPSHCEREYRTLDDFRNIDPKQKEMSPKKFKSSGLRRNPAKNAISIGSEGTAKEENVLTPKSRKVSSHDDDEESDNSYFVSWVKPYCIKFSILHIPMRFATANNLYNRRRNLIIRDPQQRSWQVELVPNSGHICIRRGWNEFFSANGLKLGDSFKFELVENGETPILNFVPQPQLLSNSNTKQRNKKLEDSSDQNSNSHPYFVSTIKPYSIKNTRLHLPMKFARSTGLVELNGEMILRDERKRPWLVKLEHNGTHVDISRGWSTFRTSNGLNVGDTYKFELIKKGDRPVANFYCKYSEEGTTTTMN</sequence>
<feature type="domain" description="TF-B3" evidence="8">
    <location>
        <begin position="7"/>
        <end position="95"/>
    </location>
</feature>
<evidence type="ECO:0000256" key="1">
    <source>
        <dbReference type="ARBA" id="ARBA00004123"/>
    </source>
</evidence>
<feature type="region of interest" description="Disordered" evidence="7">
    <location>
        <begin position="115"/>
        <end position="167"/>
    </location>
</feature>
<evidence type="ECO:0000256" key="5">
    <source>
        <dbReference type="ARBA" id="ARBA00023163"/>
    </source>
</evidence>
<gene>
    <name evidence="9" type="ORF">ACH5RR_039556</name>
</gene>
<keyword evidence="3" id="KW-0805">Transcription regulation</keyword>
<dbReference type="PANTHER" id="PTHR31674:SF62">
    <property type="entry name" value="B3 DOMAIN-CONTAINING PROTEIN REM14-RELATED"/>
    <property type="match status" value="1"/>
</dbReference>
<comment type="subcellular location">
    <subcellularLocation>
        <location evidence="1">Nucleus</location>
    </subcellularLocation>
</comment>
<comment type="caution">
    <text evidence="9">The sequence shown here is derived from an EMBL/GenBank/DDBJ whole genome shotgun (WGS) entry which is preliminary data.</text>
</comment>
<evidence type="ECO:0000313" key="9">
    <source>
        <dbReference type="EMBL" id="KAL3500463.1"/>
    </source>
</evidence>
<reference evidence="9 10" key="1">
    <citation type="submission" date="2024-11" db="EMBL/GenBank/DDBJ databases">
        <title>A near-complete genome assembly of Cinchona calisaya.</title>
        <authorList>
            <person name="Lian D.C."/>
            <person name="Zhao X.W."/>
            <person name="Wei L."/>
        </authorList>
    </citation>
    <scope>NUCLEOTIDE SEQUENCE [LARGE SCALE GENOMIC DNA]</scope>
    <source>
        <tissue evidence="9">Nenye</tissue>
    </source>
</reference>
<evidence type="ECO:0000313" key="10">
    <source>
        <dbReference type="Proteomes" id="UP001630127"/>
    </source>
</evidence>
<dbReference type="PROSITE" id="PS50863">
    <property type="entry name" value="B3"/>
    <property type="match status" value="3"/>
</dbReference>
<keyword evidence="4" id="KW-0238">DNA-binding</keyword>
<dbReference type="EMBL" id="JBJUIK010000016">
    <property type="protein sequence ID" value="KAL3500463.1"/>
    <property type="molecule type" value="Genomic_DNA"/>
</dbReference>
<evidence type="ECO:0000259" key="8">
    <source>
        <dbReference type="PROSITE" id="PS50863"/>
    </source>
</evidence>
<dbReference type="GO" id="GO:0005634">
    <property type="term" value="C:nucleus"/>
    <property type="evidence" value="ECO:0007669"/>
    <property type="project" value="UniProtKB-SubCell"/>
</dbReference>
<keyword evidence="5" id="KW-0804">Transcription</keyword>
<evidence type="ECO:0000256" key="4">
    <source>
        <dbReference type="ARBA" id="ARBA00023125"/>
    </source>
</evidence>
<evidence type="ECO:0000256" key="7">
    <source>
        <dbReference type="SAM" id="MobiDB-lite"/>
    </source>
</evidence>